<dbReference type="InterPro" id="IPR000073">
    <property type="entry name" value="AB_hydrolase_1"/>
</dbReference>
<evidence type="ECO:0000256" key="1">
    <source>
        <dbReference type="SAM" id="Phobius"/>
    </source>
</evidence>
<evidence type="ECO:0000313" key="3">
    <source>
        <dbReference type="EMBL" id="KAJ4753764.1"/>
    </source>
</evidence>
<feature type="domain" description="AB hydrolase-1" evidence="2">
    <location>
        <begin position="148"/>
        <end position="262"/>
    </location>
</feature>
<dbReference type="AlphaFoldDB" id="A0AAV8CD35"/>
<dbReference type="PANTHER" id="PTHR43689">
    <property type="entry name" value="HYDROLASE"/>
    <property type="match status" value="1"/>
</dbReference>
<evidence type="ECO:0000313" key="4">
    <source>
        <dbReference type="Proteomes" id="UP001140206"/>
    </source>
</evidence>
<dbReference type="EMBL" id="JAMFTS010000005">
    <property type="protein sequence ID" value="KAJ4753764.1"/>
    <property type="molecule type" value="Genomic_DNA"/>
</dbReference>
<dbReference type="PANTHER" id="PTHR43689:SF14">
    <property type="entry name" value="LYSOPHOSPHOLIPASE BODYGUARD 4-RELATED"/>
    <property type="match status" value="1"/>
</dbReference>
<keyword evidence="1" id="KW-0472">Membrane</keyword>
<comment type="caution">
    <text evidence="3">The sequence shown here is derived from an EMBL/GenBank/DDBJ whole genome shotgun (WGS) entry which is preliminary data.</text>
</comment>
<sequence>MEWKRNEAFPFHLERLTALSALGLVVFTFLDLLDFLLCYVYRFLDELLEKSPSRCYCGERNGEEGSLDEEISETLHERENIFRGKFSLGLRRDHKVKGGHGFKHGRWSDCCCESCISWQRKGEEKLHVVTNLPNQGTSGYENETSENVIFIHGFLSSSSFWAQTVFPQSTQRNFKLFAVDLLGFGRSPKPADCLYRLEDHTSMIEKSVIESYQLKSFHLVAHSMGCIIALNLAARYPDRVKSITLLAPPYCPSNGENASHNALNKLAEKKIWPPLAFGSAVMSWYEHVGRTVCLAFCRNHLIWERIVKLLTGKRGLHFFVTDMTKHTHHSAWHTMHNVICGGAKTQDKNLEIIKKAGISLKIIHGDKDQVVPTECSYNMKSSVPHAELQIMNGHDHNSTIVGRKKEFTRELEEFWLYASMSYVTREQ</sequence>
<accession>A0AAV8CD35</accession>
<name>A0AAV8CD35_9POAL</name>
<dbReference type="SUPFAM" id="SSF53474">
    <property type="entry name" value="alpha/beta-Hydrolases"/>
    <property type="match status" value="1"/>
</dbReference>
<gene>
    <name evidence="3" type="ORF">LUZ62_088169</name>
</gene>
<organism evidence="3 4">
    <name type="scientific">Rhynchospora pubera</name>
    <dbReference type="NCBI Taxonomy" id="906938"/>
    <lineage>
        <taxon>Eukaryota</taxon>
        <taxon>Viridiplantae</taxon>
        <taxon>Streptophyta</taxon>
        <taxon>Embryophyta</taxon>
        <taxon>Tracheophyta</taxon>
        <taxon>Spermatophyta</taxon>
        <taxon>Magnoliopsida</taxon>
        <taxon>Liliopsida</taxon>
        <taxon>Poales</taxon>
        <taxon>Cyperaceae</taxon>
        <taxon>Cyperoideae</taxon>
        <taxon>Rhynchosporeae</taxon>
        <taxon>Rhynchospora</taxon>
    </lineage>
</organism>
<keyword evidence="1" id="KW-1133">Transmembrane helix</keyword>
<keyword evidence="1" id="KW-0812">Transmembrane</keyword>
<proteinExistence type="predicted"/>
<dbReference type="Proteomes" id="UP001140206">
    <property type="component" value="Chromosome 5"/>
</dbReference>
<evidence type="ECO:0000259" key="2">
    <source>
        <dbReference type="Pfam" id="PF00561"/>
    </source>
</evidence>
<dbReference type="InterPro" id="IPR029058">
    <property type="entry name" value="AB_hydrolase_fold"/>
</dbReference>
<dbReference type="PRINTS" id="PR00111">
    <property type="entry name" value="ABHYDROLASE"/>
</dbReference>
<protein>
    <submittedName>
        <fullName evidence="3">Alpha/beta-Hydrolases superfamily protein</fullName>
    </submittedName>
</protein>
<dbReference type="Pfam" id="PF00561">
    <property type="entry name" value="Abhydrolase_1"/>
    <property type="match status" value="1"/>
</dbReference>
<reference evidence="3" key="1">
    <citation type="submission" date="2022-08" db="EMBL/GenBank/DDBJ databases">
        <authorList>
            <person name="Marques A."/>
        </authorList>
    </citation>
    <scope>NUCLEOTIDE SEQUENCE</scope>
    <source>
        <strain evidence="3">RhyPub2mFocal</strain>
        <tissue evidence="3">Leaves</tissue>
    </source>
</reference>
<dbReference type="Gene3D" id="3.40.50.1820">
    <property type="entry name" value="alpha/beta hydrolase"/>
    <property type="match status" value="1"/>
</dbReference>
<feature type="transmembrane region" description="Helical" evidence="1">
    <location>
        <begin position="20"/>
        <end position="44"/>
    </location>
</feature>
<keyword evidence="4" id="KW-1185">Reference proteome</keyword>